<protein>
    <submittedName>
        <fullName evidence="2">Uncharacterized protein</fullName>
    </submittedName>
</protein>
<evidence type="ECO:0000313" key="2">
    <source>
        <dbReference type="EMBL" id="AKA72058.1"/>
    </source>
</evidence>
<accession>A0A0E3K413</accession>
<name>A0A0E3K413_CLOSL</name>
<keyword evidence="3" id="KW-1185">Reference proteome</keyword>
<evidence type="ECO:0000256" key="1">
    <source>
        <dbReference type="SAM" id="Phobius"/>
    </source>
</evidence>
<dbReference type="RefSeq" id="WP_029162353.1">
    <property type="nucleotide sequence ID" value="NZ_CP009933.1"/>
</dbReference>
<dbReference type="EMBL" id="CP009933">
    <property type="protein sequence ID" value="AKA72058.1"/>
    <property type="molecule type" value="Genomic_DNA"/>
</dbReference>
<gene>
    <name evidence="2" type="ORF">CSCA_4933</name>
</gene>
<organism evidence="2 3">
    <name type="scientific">Clostridium scatologenes</name>
    <dbReference type="NCBI Taxonomy" id="1548"/>
    <lineage>
        <taxon>Bacteria</taxon>
        <taxon>Bacillati</taxon>
        <taxon>Bacillota</taxon>
        <taxon>Clostridia</taxon>
        <taxon>Eubacteriales</taxon>
        <taxon>Clostridiaceae</taxon>
        <taxon>Clostridium</taxon>
    </lineage>
</organism>
<evidence type="ECO:0000313" key="3">
    <source>
        <dbReference type="Proteomes" id="UP000033115"/>
    </source>
</evidence>
<proteinExistence type="predicted"/>
<dbReference type="KEGG" id="csq:CSCA_4933"/>
<keyword evidence="1" id="KW-0472">Membrane</keyword>
<dbReference type="AlphaFoldDB" id="A0A0E3K413"/>
<keyword evidence="1" id="KW-0812">Transmembrane</keyword>
<reference evidence="2 3" key="1">
    <citation type="journal article" date="2015" name="J. Biotechnol.">
        <title>Complete genome sequence of a malodorant-producing acetogen, Clostridium scatologenes ATCC 25775(T).</title>
        <authorList>
            <person name="Zhu Z."/>
            <person name="Guo T."/>
            <person name="Zheng H."/>
            <person name="Song T."/>
            <person name="Ouyang P."/>
            <person name="Xie J."/>
        </authorList>
    </citation>
    <scope>NUCLEOTIDE SEQUENCE [LARGE SCALE GENOMIC DNA]</scope>
    <source>
        <strain evidence="2 3">ATCC 25775</strain>
    </source>
</reference>
<dbReference type="HOGENOM" id="CLU_1568023_0_0_9"/>
<dbReference type="Proteomes" id="UP000033115">
    <property type="component" value="Chromosome"/>
</dbReference>
<feature type="transmembrane region" description="Helical" evidence="1">
    <location>
        <begin position="6"/>
        <end position="25"/>
    </location>
</feature>
<sequence length="170" mass="19989">MNTLKINSKVIIVVVFIMILEWYGLKQYYKNYYKYTPETAPKLEIMYQNREVVLKNADYNWFDKNPGGNSNIFGDPVETLKDYKPIDVKSDGVLQYSFMTNKPPKIILITIHKHVDLQWKSAGEYFIFYNDVKEGRIIQLPKEKGNYIYKIGGIWDDTHSTSNIFKINVN</sequence>
<keyword evidence="1" id="KW-1133">Transmembrane helix</keyword>